<accession>A0A6B2L397</accession>
<dbReference type="AlphaFoldDB" id="A0A6B2L397"/>
<dbReference type="NCBIfam" id="TIGR00756">
    <property type="entry name" value="PPR"/>
    <property type="match status" value="2"/>
</dbReference>
<feature type="repeat" description="PPR" evidence="2">
    <location>
        <begin position="115"/>
        <end position="149"/>
    </location>
</feature>
<sequence>MRVDIEREIAQEKKVKVLKETLVQKKERIKNLARPLDAIVVDKKIDKYTKTLIYLKFNKDYPRLFEEVDKALQDHRDLLSVRFWTNALDACKDLQDLERAGRYWGQLKEVHGTPYPQHYNIMIAMLSEAGLVDEAKERFREMKASGRIPNAITYAQMFKVYANDSLDKLKELLSEMKGYNIPLDVTLYKSLLGALERLSEYDEAISIFTLMKTDLAIVPSRGCYNIMMRVYSKKGNPEKVKALFHEMRKHYVLPTMVTMVSQIKEAKSVQEVESLLTQTARVKIIPNDVYHSAVLRKYIELDHNQGALDYFNAIFNKKEEHQETLISLALKACLKLNKFEQGKELFEYALEKYKESPLVPTFYHFMELAIKNNQSGEFERLWEIARNRQIMLRPFHHSVLLQYFASLKNLEQVLVLANMAIKNNISLSKKALSVSTVLLNSSNHHQVSLKLLEQVHEGPKKTPKTNQLQN</sequence>
<dbReference type="Gene3D" id="1.25.40.10">
    <property type="entry name" value="Tetratricopeptide repeat domain"/>
    <property type="match status" value="2"/>
</dbReference>
<evidence type="ECO:0000313" key="4">
    <source>
        <dbReference type="EMBL" id="NDV31391.1"/>
    </source>
</evidence>
<dbReference type="InterPro" id="IPR011990">
    <property type="entry name" value="TPR-like_helical_dom_sf"/>
</dbReference>
<dbReference type="EMBL" id="GIBP01002422">
    <property type="protein sequence ID" value="NDV31391.1"/>
    <property type="molecule type" value="Transcribed_RNA"/>
</dbReference>
<protein>
    <recommendedName>
        <fullName evidence="3">PROP1-like PPR domain-containing protein</fullName>
    </recommendedName>
</protein>
<dbReference type="SUPFAM" id="SSF48452">
    <property type="entry name" value="TPR-like"/>
    <property type="match status" value="1"/>
</dbReference>
<dbReference type="InterPro" id="IPR033443">
    <property type="entry name" value="PROP1-like_PPR_dom"/>
</dbReference>
<evidence type="ECO:0000256" key="2">
    <source>
        <dbReference type="PROSITE-ProRule" id="PRU00708"/>
    </source>
</evidence>
<reference evidence="4" key="1">
    <citation type="journal article" date="2020" name="J. Eukaryot. Microbiol.">
        <title>De novo Sequencing, Assembly and Annotation of the Transcriptome for the Free-Living Testate Amoeba Arcella intermedia.</title>
        <authorList>
            <person name="Ribeiro G.M."/>
            <person name="Porfirio-Sousa A.L."/>
            <person name="Maurer-Alcala X.X."/>
            <person name="Katz L.A."/>
            <person name="Lahr D.J.G."/>
        </authorList>
    </citation>
    <scope>NUCLEOTIDE SEQUENCE</scope>
</reference>
<feature type="repeat" description="PPR" evidence="2">
    <location>
        <begin position="220"/>
        <end position="254"/>
    </location>
</feature>
<dbReference type="Pfam" id="PF17177">
    <property type="entry name" value="PPR_long"/>
    <property type="match status" value="1"/>
</dbReference>
<dbReference type="PROSITE" id="PS51375">
    <property type="entry name" value="PPR"/>
    <property type="match status" value="2"/>
</dbReference>
<evidence type="ECO:0000256" key="1">
    <source>
        <dbReference type="ARBA" id="ARBA00022737"/>
    </source>
</evidence>
<dbReference type="InterPro" id="IPR002885">
    <property type="entry name" value="PPR_rpt"/>
</dbReference>
<name>A0A6B2L397_9EUKA</name>
<feature type="domain" description="PROP1-like PPR" evidence="3">
    <location>
        <begin position="87"/>
        <end position="256"/>
    </location>
</feature>
<evidence type="ECO:0000259" key="3">
    <source>
        <dbReference type="Pfam" id="PF17177"/>
    </source>
</evidence>
<proteinExistence type="predicted"/>
<dbReference type="PANTHER" id="PTHR46862">
    <property type="entry name" value="OS07G0661900 PROTEIN"/>
    <property type="match status" value="1"/>
</dbReference>
<organism evidence="4">
    <name type="scientific">Arcella intermedia</name>
    <dbReference type="NCBI Taxonomy" id="1963864"/>
    <lineage>
        <taxon>Eukaryota</taxon>
        <taxon>Amoebozoa</taxon>
        <taxon>Tubulinea</taxon>
        <taxon>Elardia</taxon>
        <taxon>Arcellinida</taxon>
        <taxon>Sphaerothecina</taxon>
        <taxon>Arcellidae</taxon>
        <taxon>Arcella</taxon>
    </lineage>
</organism>
<keyword evidence="1" id="KW-0677">Repeat</keyword>
<dbReference type="PANTHER" id="PTHR46862:SF3">
    <property type="entry name" value="OS07G0661900 PROTEIN"/>
    <property type="match status" value="1"/>
</dbReference>